<keyword evidence="3" id="KW-1185">Reference proteome</keyword>
<protein>
    <submittedName>
        <fullName evidence="2">Uncharacterized protein</fullName>
    </submittedName>
</protein>
<organism evidence="2 3">
    <name type="scientific">Chelativorans petroleitrophicus</name>
    <dbReference type="NCBI Taxonomy" id="2975484"/>
    <lineage>
        <taxon>Bacteria</taxon>
        <taxon>Pseudomonadati</taxon>
        <taxon>Pseudomonadota</taxon>
        <taxon>Alphaproteobacteria</taxon>
        <taxon>Hyphomicrobiales</taxon>
        <taxon>Phyllobacteriaceae</taxon>
        <taxon>Chelativorans</taxon>
    </lineage>
</organism>
<proteinExistence type="predicted"/>
<feature type="compositionally biased region" description="Basic and acidic residues" evidence="1">
    <location>
        <begin position="26"/>
        <end position="35"/>
    </location>
</feature>
<evidence type="ECO:0000256" key="1">
    <source>
        <dbReference type="SAM" id="MobiDB-lite"/>
    </source>
</evidence>
<dbReference type="AlphaFoldDB" id="A0A9X2X9U1"/>
<name>A0A9X2X9U1_9HYPH</name>
<accession>A0A9X2X9U1</accession>
<evidence type="ECO:0000313" key="2">
    <source>
        <dbReference type="EMBL" id="MCT8991423.1"/>
    </source>
</evidence>
<gene>
    <name evidence="2" type="ORF">NYR54_14150</name>
</gene>
<evidence type="ECO:0000313" key="3">
    <source>
        <dbReference type="Proteomes" id="UP001149009"/>
    </source>
</evidence>
<dbReference type="Proteomes" id="UP001149009">
    <property type="component" value="Unassembled WGS sequence"/>
</dbReference>
<reference evidence="2" key="1">
    <citation type="submission" date="2022-08" db="EMBL/GenBank/DDBJ databases">
        <title>Chelativorans sichuanense sp. nov., a paraffin oil-degrading bacterium isolated from a mixture of oil-based drill cuttings and paddy soil.</title>
        <authorList>
            <person name="Yu J."/>
            <person name="Liu H."/>
            <person name="Chen Q."/>
        </authorList>
    </citation>
    <scope>NUCLEOTIDE SEQUENCE</scope>
    <source>
        <strain evidence="2">SCAU 2101</strain>
    </source>
</reference>
<feature type="region of interest" description="Disordered" evidence="1">
    <location>
        <begin position="26"/>
        <end position="48"/>
    </location>
</feature>
<sequence length="797" mass="88270">MQMPQRSIDSSLNDWRGAVGRYHARMAEKPRHARPETVTPHLSSEPQFELPERWEQSAYGESGVRIPRHLSAKSSAVTLGLLLSTMLIADNVAKAGASISPAAGDRYWPEQAGLTSGEGLSAPLAATFPRALGSQTVKSDTAAAEQVTSPKSLRLARSAAARSVEDIPQLNGDLPLEKGSFAGARVKAARKLWGERARGMEDEQVLHEANRIHLDARANPDDEAKVRKSYDLLREEADIWALENGGDKVKLSREREIALYRKAWKEEHNLPKKPKFKPLSEITKEIVAQTPAHKRRRLPLSHVDMGGIVAIKASKLYYKQFIDYIEDNIDKLSISIVNENARRNKIPRLFMEFRPDEIYHIDKIVQMKGYSGISSLGIPKELTNGRNMPALIARLPDHGFVLVDPEGRVKRLDRNPADSGDFAELARKLDVKFTDYGGDPRLMASVRILLNSPNQRSIKEFAVEKTKEYLKSQITDLEQAPKAVEREALFKAVSDVVENAVAAGLMAVPILGESALAIRSGVKAAEAAVELLGEEAATEAKASAAARAVMDGSKTSTFLRESGQELSDFIVPDFFDADGAQAYEVAHAPEDFSLLKRCRRGNVCGVMSRGDNRALLEEENLQESAGDGEDILKQIYRSLLRTGRVRSPYTEQLIKEEIDERAKLKVPKTLYRAQAGRSIVIPEKFATMDDRLAAIIKHVATHVGRKSEAASLTMARQIAERFKTPTGKLLRIDTSHDPENFRTVEDILKNDGPRLAKSGKISKGTLAKAIETAFNEQEQEVFYVQGDIPDEWVEVIA</sequence>
<comment type="caution">
    <text evidence="2">The sequence shown here is derived from an EMBL/GenBank/DDBJ whole genome shotgun (WGS) entry which is preliminary data.</text>
</comment>
<dbReference type="EMBL" id="JAODNV010000015">
    <property type="protein sequence ID" value="MCT8991423.1"/>
    <property type="molecule type" value="Genomic_DNA"/>
</dbReference>